<evidence type="ECO:0000256" key="13">
    <source>
        <dbReference type="ARBA" id="ARBA00023136"/>
    </source>
</evidence>
<protein>
    <recommendedName>
        <fullName evidence="3">histidine kinase</fullName>
        <ecNumber evidence="3">2.7.13.3</ecNumber>
    </recommendedName>
</protein>
<evidence type="ECO:0000256" key="7">
    <source>
        <dbReference type="ARBA" id="ARBA00022679"/>
    </source>
</evidence>
<dbReference type="InterPro" id="IPR008207">
    <property type="entry name" value="Sig_transdc_His_kin_Hpt_dom"/>
</dbReference>
<dbReference type="PROSITE" id="PS50112">
    <property type="entry name" value="PAS"/>
    <property type="match status" value="2"/>
</dbReference>
<proteinExistence type="predicted"/>
<evidence type="ECO:0000313" key="21">
    <source>
        <dbReference type="EMBL" id="MFC3033446.1"/>
    </source>
</evidence>
<dbReference type="SUPFAM" id="SSF52172">
    <property type="entry name" value="CheY-like"/>
    <property type="match status" value="1"/>
</dbReference>
<evidence type="ECO:0000256" key="4">
    <source>
        <dbReference type="ARBA" id="ARBA00022475"/>
    </source>
</evidence>
<dbReference type="Pfam" id="PF00072">
    <property type="entry name" value="Response_reg"/>
    <property type="match status" value="1"/>
</dbReference>
<dbReference type="PROSITE" id="PS50894">
    <property type="entry name" value="HPT"/>
    <property type="match status" value="1"/>
</dbReference>
<dbReference type="CDD" id="cd00130">
    <property type="entry name" value="PAS"/>
    <property type="match status" value="2"/>
</dbReference>
<dbReference type="InterPro" id="IPR011006">
    <property type="entry name" value="CheY-like_superfamily"/>
</dbReference>
<keyword evidence="11 16" id="KW-1133">Transmembrane helix</keyword>
<evidence type="ECO:0000259" key="18">
    <source>
        <dbReference type="PROSITE" id="PS50110"/>
    </source>
</evidence>
<accession>A0ABV7CLW7</accession>
<evidence type="ECO:0000256" key="6">
    <source>
        <dbReference type="ARBA" id="ARBA00022553"/>
    </source>
</evidence>
<dbReference type="InterPro" id="IPR036890">
    <property type="entry name" value="HATPase_C_sf"/>
</dbReference>
<dbReference type="SUPFAM" id="SSF55874">
    <property type="entry name" value="ATPase domain of HSP90 chaperone/DNA topoisomerase II/histidine kinase"/>
    <property type="match status" value="1"/>
</dbReference>
<keyword evidence="8 16" id="KW-0812">Transmembrane</keyword>
<evidence type="ECO:0000256" key="14">
    <source>
        <dbReference type="PROSITE-ProRule" id="PRU00110"/>
    </source>
</evidence>
<name>A0ABV7CLW7_9GAMM</name>
<dbReference type="SMART" id="SM00448">
    <property type="entry name" value="REC"/>
    <property type="match status" value="1"/>
</dbReference>
<dbReference type="CDD" id="cd17546">
    <property type="entry name" value="REC_hyHK_CKI1_RcsC-like"/>
    <property type="match status" value="1"/>
</dbReference>
<evidence type="ECO:0000256" key="10">
    <source>
        <dbReference type="ARBA" id="ARBA00022840"/>
    </source>
</evidence>
<evidence type="ECO:0000256" key="8">
    <source>
        <dbReference type="ARBA" id="ARBA00022692"/>
    </source>
</evidence>
<evidence type="ECO:0000256" key="3">
    <source>
        <dbReference type="ARBA" id="ARBA00012438"/>
    </source>
</evidence>
<dbReference type="GO" id="GO:0005524">
    <property type="term" value="F:ATP binding"/>
    <property type="evidence" value="ECO:0007669"/>
    <property type="project" value="UniProtKB-KW"/>
</dbReference>
<dbReference type="Pfam" id="PF08448">
    <property type="entry name" value="PAS_4"/>
    <property type="match status" value="1"/>
</dbReference>
<dbReference type="Pfam" id="PF02518">
    <property type="entry name" value="HATPase_c"/>
    <property type="match status" value="1"/>
</dbReference>
<keyword evidence="4" id="KW-1003">Cell membrane</keyword>
<keyword evidence="12" id="KW-0902">Two-component regulatory system</keyword>
<dbReference type="Gene3D" id="3.30.565.10">
    <property type="entry name" value="Histidine kinase-like ATPase, C-terminal domain"/>
    <property type="match status" value="1"/>
</dbReference>
<gene>
    <name evidence="21" type="ORF">ACFOEE_13035</name>
</gene>
<dbReference type="SMART" id="SM00387">
    <property type="entry name" value="HATPase_c"/>
    <property type="match status" value="1"/>
</dbReference>
<feature type="modified residue" description="4-aspartylphosphate" evidence="15">
    <location>
        <position position="1053"/>
    </location>
</feature>
<dbReference type="SMART" id="SM00388">
    <property type="entry name" value="HisKA"/>
    <property type="match status" value="1"/>
</dbReference>
<dbReference type="InterPro" id="IPR013656">
    <property type="entry name" value="PAS_4"/>
</dbReference>
<dbReference type="EC" id="2.7.13.3" evidence="3"/>
<evidence type="ECO:0000313" key="22">
    <source>
        <dbReference type="Proteomes" id="UP001595453"/>
    </source>
</evidence>
<feature type="transmembrane region" description="Helical" evidence="16">
    <location>
        <begin position="12"/>
        <end position="34"/>
    </location>
</feature>
<feature type="domain" description="Response regulatory" evidence="18">
    <location>
        <begin position="1004"/>
        <end position="1120"/>
    </location>
</feature>
<keyword evidence="10 21" id="KW-0067">ATP-binding</keyword>
<dbReference type="InterPro" id="IPR036641">
    <property type="entry name" value="HPT_dom_sf"/>
</dbReference>
<evidence type="ECO:0000256" key="11">
    <source>
        <dbReference type="ARBA" id="ARBA00022989"/>
    </source>
</evidence>
<feature type="transmembrane region" description="Helical" evidence="16">
    <location>
        <begin position="308"/>
        <end position="331"/>
    </location>
</feature>
<dbReference type="CDD" id="cd00088">
    <property type="entry name" value="HPT"/>
    <property type="match status" value="1"/>
</dbReference>
<dbReference type="InterPro" id="IPR003594">
    <property type="entry name" value="HATPase_dom"/>
</dbReference>
<comment type="catalytic activity">
    <reaction evidence="1">
        <text>ATP + protein L-histidine = ADP + protein N-phospho-L-histidine.</text>
        <dbReference type="EC" id="2.7.13.3"/>
    </reaction>
</comment>
<comment type="subcellular location">
    <subcellularLocation>
        <location evidence="2">Cell inner membrane</location>
        <topology evidence="2">Multi-pass membrane protein</topology>
    </subcellularLocation>
</comment>
<dbReference type="Gene3D" id="1.10.287.130">
    <property type="match status" value="1"/>
</dbReference>
<dbReference type="SUPFAM" id="SSF55785">
    <property type="entry name" value="PYP-like sensor domain (PAS domain)"/>
    <property type="match status" value="2"/>
</dbReference>
<keyword evidence="7" id="KW-0808">Transferase</keyword>
<feature type="domain" description="PAS" evidence="19">
    <location>
        <begin position="526"/>
        <end position="595"/>
    </location>
</feature>
<keyword evidence="6 15" id="KW-0597">Phosphoprotein</keyword>
<dbReference type="InterPro" id="IPR001789">
    <property type="entry name" value="Sig_transdc_resp-reg_receiver"/>
</dbReference>
<dbReference type="Pfam" id="PF00512">
    <property type="entry name" value="HisKA"/>
    <property type="match status" value="1"/>
</dbReference>
<evidence type="ECO:0000256" key="5">
    <source>
        <dbReference type="ARBA" id="ARBA00022519"/>
    </source>
</evidence>
<dbReference type="Gene3D" id="1.20.120.160">
    <property type="entry name" value="HPT domain"/>
    <property type="match status" value="1"/>
</dbReference>
<dbReference type="SMART" id="SM00091">
    <property type="entry name" value="PAS"/>
    <property type="match status" value="2"/>
</dbReference>
<dbReference type="Pfam" id="PF13188">
    <property type="entry name" value="PAS_8"/>
    <property type="match status" value="1"/>
</dbReference>
<keyword evidence="22" id="KW-1185">Reference proteome</keyword>
<evidence type="ECO:0000256" key="12">
    <source>
        <dbReference type="ARBA" id="ARBA00023012"/>
    </source>
</evidence>
<feature type="modified residue" description="Phosphohistidine" evidence="14">
    <location>
        <position position="1175"/>
    </location>
</feature>
<evidence type="ECO:0000256" key="15">
    <source>
        <dbReference type="PROSITE-ProRule" id="PRU00169"/>
    </source>
</evidence>
<feature type="domain" description="HPt" evidence="20">
    <location>
        <begin position="1135"/>
        <end position="1231"/>
    </location>
</feature>
<dbReference type="NCBIfam" id="TIGR00229">
    <property type="entry name" value="sensory_box"/>
    <property type="match status" value="2"/>
</dbReference>
<evidence type="ECO:0000259" key="19">
    <source>
        <dbReference type="PROSITE" id="PS50112"/>
    </source>
</evidence>
<dbReference type="RefSeq" id="WP_377124936.1">
    <property type="nucleotide sequence ID" value="NZ_JBHRSD010000022.1"/>
</dbReference>
<dbReference type="Gene3D" id="3.30.450.20">
    <property type="entry name" value="PAS domain"/>
    <property type="match status" value="2"/>
</dbReference>
<dbReference type="PROSITE" id="PS50110">
    <property type="entry name" value="RESPONSE_REGULATORY"/>
    <property type="match status" value="1"/>
</dbReference>
<keyword evidence="10 21" id="KW-0547">Nucleotide-binding</keyword>
<evidence type="ECO:0000256" key="9">
    <source>
        <dbReference type="ARBA" id="ARBA00022777"/>
    </source>
</evidence>
<dbReference type="InterPro" id="IPR003661">
    <property type="entry name" value="HisK_dim/P_dom"/>
</dbReference>
<organism evidence="21 22">
    <name type="scientific">Pseudoalteromonas fenneropenaei</name>
    <dbReference type="NCBI Taxonomy" id="1737459"/>
    <lineage>
        <taxon>Bacteria</taxon>
        <taxon>Pseudomonadati</taxon>
        <taxon>Pseudomonadota</taxon>
        <taxon>Gammaproteobacteria</taxon>
        <taxon>Alteromonadales</taxon>
        <taxon>Pseudoalteromonadaceae</taxon>
        <taxon>Pseudoalteromonas</taxon>
    </lineage>
</organism>
<dbReference type="PRINTS" id="PR00344">
    <property type="entry name" value="BCTRLSENSOR"/>
</dbReference>
<dbReference type="Gene3D" id="3.40.50.2300">
    <property type="match status" value="1"/>
</dbReference>
<dbReference type="InterPro" id="IPR004358">
    <property type="entry name" value="Sig_transdc_His_kin-like_C"/>
</dbReference>
<keyword evidence="13 16" id="KW-0472">Membrane</keyword>
<evidence type="ECO:0000256" key="2">
    <source>
        <dbReference type="ARBA" id="ARBA00004429"/>
    </source>
</evidence>
<sequence>MQFTPLKHYNRAMLVAVVVPLLVAAFLCLHLYHLKLERAYQSRLENFAALDAHVDHMMKASDEVFQRMFASIKQPLVYQFDELWLHDIAQYSDYYYRALPNDGGEIVGPGNFDLSSDAKQSWQRVAALGPVFETTLALVQSLDAVAYLRADGFAFIKRRDQSSSQLLTAVSAQRLTPDFAPALLNSSKVVEVDGKQLFSLGMKRDLISGDILLLIYDTTKLSSWLSKIAPVSGQTLLLNRDNLKLASSSELYTDVSVYLPYRTSVNGAKPWHDGVILSSVKNRAINLVYLEHEHDFKAAITKELLMEYGFLSGFLILTAIALFWLSLRLFIKPVEQFVSYLVHQDVNAVSPEYVIPKVWIPWFRRIKHVVEQKQKLLAQISESNIELDQMLKHQTRALERSLEGKERQAVLLNTMLDSVPDLIYFKNIDGSFLGCNRAFEHFIGVSRQQLLGRTHEEVCGDYLELVELEQDLLTHNEAKELRLRHAGQVYDVRVAPFYHDQQVLGSMGILKDVTATDAMLSALKASESKFRAAIEYAANGVILVAIDGTIMALNKAAKRFFAHREPNAGSSLSQLFAQQDYPQVAHMFEQLLQQHKKVQYLAIEQAAPYTYLQLGASLVWDGEHQPQYFVIHVQNVTALTEAKLEAERATLAKSRFIANISHEIRTPLNAILGLSELIAHHNQDELTQDNARKIDLSAKQLLAMLNSILEFAKVESYQASLQLQEFSVVELIDTCTTLIEAPCQQKALTFECEVDPQIAPKLRGDVDKIKQVLLNLLSNAVKFTELGFVRLTLHCEERQGQQQQIRFAITDSGIGIKRHDQQRLFDAFTQGDESSARKYDGIGLGLAIVKHEVHLMGGEIQLQSEYQQGSCFYFSLLLDTVTVTPDTAKCPLYLAANVTAPAYLEPFVADPNSDSTQQQAAYVLLDIHSERDDLLETQPQLNHNLPLVLHAPRSLAGHLPIFKSKCSVQFFNDIGYWQRVALSLAEPPVAAVNAPLETKLHGALVAVVDDNPLNLTIAENLLRHLGAVALTFIDPLQALQQLPTLMPDAVLMDIHMPELDGFALTAQLRKRFNQHELPIIALTADTEILLGSRAAQTGMNGVIIKPIDKVQLESQLQAHVQVDSAFFDEAFALGQLLGNQALLPVMLEKFAKLLDGYQVQLAAATNTAVQTQLAHSIKGTAAGLGFKRLAEKAKQVEQQGKQGTVAEAAFCALQDALAQALQYLTWRFEEKHE</sequence>
<dbReference type="Pfam" id="PF01627">
    <property type="entry name" value="Hpt"/>
    <property type="match status" value="1"/>
</dbReference>
<dbReference type="EMBL" id="JBHRSD010000022">
    <property type="protein sequence ID" value="MFC3033446.1"/>
    <property type="molecule type" value="Genomic_DNA"/>
</dbReference>
<dbReference type="SUPFAM" id="SSF47384">
    <property type="entry name" value="Homodimeric domain of signal transducing histidine kinase"/>
    <property type="match status" value="1"/>
</dbReference>
<feature type="domain" description="Histidine kinase" evidence="17">
    <location>
        <begin position="659"/>
        <end position="880"/>
    </location>
</feature>
<evidence type="ECO:0000256" key="16">
    <source>
        <dbReference type="SAM" id="Phobius"/>
    </source>
</evidence>
<dbReference type="PANTHER" id="PTHR43047">
    <property type="entry name" value="TWO-COMPONENT HISTIDINE PROTEIN KINASE"/>
    <property type="match status" value="1"/>
</dbReference>
<evidence type="ECO:0000259" key="17">
    <source>
        <dbReference type="PROSITE" id="PS50109"/>
    </source>
</evidence>
<dbReference type="CDD" id="cd16922">
    <property type="entry name" value="HATPase_EvgS-ArcB-TorS-like"/>
    <property type="match status" value="1"/>
</dbReference>
<dbReference type="PANTHER" id="PTHR43047:SF72">
    <property type="entry name" value="OSMOSENSING HISTIDINE PROTEIN KINASE SLN1"/>
    <property type="match status" value="1"/>
</dbReference>
<dbReference type="PROSITE" id="PS50109">
    <property type="entry name" value="HIS_KIN"/>
    <property type="match status" value="1"/>
</dbReference>
<reference evidence="22" key="1">
    <citation type="journal article" date="2019" name="Int. J. Syst. Evol. Microbiol.">
        <title>The Global Catalogue of Microorganisms (GCM) 10K type strain sequencing project: providing services to taxonomists for standard genome sequencing and annotation.</title>
        <authorList>
            <consortium name="The Broad Institute Genomics Platform"/>
            <consortium name="The Broad Institute Genome Sequencing Center for Infectious Disease"/>
            <person name="Wu L."/>
            <person name="Ma J."/>
        </authorList>
    </citation>
    <scope>NUCLEOTIDE SEQUENCE [LARGE SCALE GENOMIC DNA]</scope>
    <source>
        <strain evidence="22">KCTC 42730</strain>
    </source>
</reference>
<dbReference type="InterPro" id="IPR000014">
    <property type="entry name" value="PAS"/>
</dbReference>
<dbReference type="Proteomes" id="UP001595453">
    <property type="component" value="Unassembled WGS sequence"/>
</dbReference>
<keyword evidence="9" id="KW-0418">Kinase</keyword>
<dbReference type="CDD" id="cd00082">
    <property type="entry name" value="HisKA"/>
    <property type="match status" value="1"/>
</dbReference>
<comment type="caution">
    <text evidence="21">The sequence shown here is derived from an EMBL/GenBank/DDBJ whole genome shotgun (WGS) entry which is preliminary data.</text>
</comment>
<feature type="domain" description="PAS" evidence="19">
    <location>
        <begin position="408"/>
        <end position="454"/>
    </location>
</feature>
<evidence type="ECO:0000256" key="1">
    <source>
        <dbReference type="ARBA" id="ARBA00000085"/>
    </source>
</evidence>
<dbReference type="InterPro" id="IPR036097">
    <property type="entry name" value="HisK_dim/P_sf"/>
</dbReference>
<keyword evidence="5" id="KW-0997">Cell inner membrane</keyword>
<dbReference type="InterPro" id="IPR005467">
    <property type="entry name" value="His_kinase_dom"/>
</dbReference>
<evidence type="ECO:0000259" key="20">
    <source>
        <dbReference type="PROSITE" id="PS50894"/>
    </source>
</evidence>
<dbReference type="InterPro" id="IPR035965">
    <property type="entry name" value="PAS-like_dom_sf"/>
</dbReference>